<reference evidence="1 2" key="1">
    <citation type="submission" date="2024-11" db="EMBL/GenBank/DDBJ databases">
        <title>A near-complete genome assembly of Cinchona calisaya.</title>
        <authorList>
            <person name="Lian D.C."/>
            <person name="Zhao X.W."/>
            <person name="Wei L."/>
        </authorList>
    </citation>
    <scope>NUCLEOTIDE SEQUENCE [LARGE SCALE GENOMIC DNA]</scope>
    <source>
        <tissue evidence="1">Nenye</tissue>
    </source>
</reference>
<protein>
    <submittedName>
        <fullName evidence="1">Uncharacterized protein</fullName>
    </submittedName>
</protein>
<dbReference type="Proteomes" id="UP001630127">
    <property type="component" value="Unassembled WGS sequence"/>
</dbReference>
<dbReference type="EMBL" id="JBJUIK010000013">
    <property type="protein sequence ID" value="KAL3507461.1"/>
    <property type="molecule type" value="Genomic_DNA"/>
</dbReference>
<dbReference type="AlphaFoldDB" id="A0ABD2YLB1"/>
<accession>A0ABD2YLB1</accession>
<comment type="caution">
    <text evidence="1">The sequence shown here is derived from an EMBL/GenBank/DDBJ whole genome shotgun (WGS) entry which is preliminary data.</text>
</comment>
<sequence>MPPKLDLSTVNFRAASTTVRTWRKRMQKQFSQGLELFGKAASKMILAGYWILVHEANPDYKGVWHVALAQKDHCGAGEIHILGGKWLKISRLQLWHFTGTKVIECP</sequence>
<gene>
    <name evidence="1" type="ORF">ACH5RR_032843</name>
</gene>
<name>A0ABD2YLB1_9GENT</name>
<evidence type="ECO:0000313" key="1">
    <source>
        <dbReference type="EMBL" id="KAL3507461.1"/>
    </source>
</evidence>
<keyword evidence="2" id="KW-1185">Reference proteome</keyword>
<proteinExistence type="predicted"/>
<organism evidence="1 2">
    <name type="scientific">Cinchona calisaya</name>
    <dbReference type="NCBI Taxonomy" id="153742"/>
    <lineage>
        <taxon>Eukaryota</taxon>
        <taxon>Viridiplantae</taxon>
        <taxon>Streptophyta</taxon>
        <taxon>Embryophyta</taxon>
        <taxon>Tracheophyta</taxon>
        <taxon>Spermatophyta</taxon>
        <taxon>Magnoliopsida</taxon>
        <taxon>eudicotyledons</taxon>
        <taxon>Gunneridae</taxon>
        <taxon>Pentapetalae</taxon>
        <taxon>asterids</taxon>
        <taxon>lamiids</taxon>
        <taxon>Gentianales</taxon>
        <taxon>Rubiaceae</taxon>
        <taxon>Cinchonoideae</taxon>
        <taxon>Cinchoneae</taxon>
        <taxon>Cinchona</taxon>
    </lineage>
</organism>
<evidence type="ECO:0000313" key="2">
    <source>
        <dbReference type="Proteomes" id="UP001630127"/>
    </source>
</evidence>